<feature type="coiled-coil region" evidence="3">
    <location>
        <begin position="45"/>
        <end position="72"/>
    </location>
</feature>
<sequence>MLEVAAQEMAEHGYQALTHRRVAERAGVSLSSTTYHFTSLDDLRTSALELLVDQVEAELRQFAREIADCAGRPEDIAAGFAVQLRDHSALQAEMVLYYAGLYDPKLRPLARRWAQGMTEVLSDYTSPAAARAVAIYMDGVILHSLLTEQPVDEAELHTAIAALMSAPPEKTE</sequence>
<reference evidence="5 6" key="1">
    <citation type="submission" date="2020-03" db="EMBL/GenBank/DDBJ databases">
        <title>Draft genome of Streptomyces sp. ventii, isolated from the Axial Seamount in the Pacific Ocean, and resequencing of the two type strains Streptomyces lonarensis strain NCL 716 and Streptomyces bohaiensis strain 11A07.</title>
        <authorList>
            <person name="Loughran R.M."/>
            <person name="Pfannmuller K.M."/>
            <person name="Wasson B.J."/>
            <person name="Deadmond M.C."/>
            <person name="Paddock B.E."/>
            <person name="Koyack M.J."/>
            <person name="Gallegos D.A."/>
            <person name="Mitchell E.A."/>
            <person name="Ushijima B."/>
            <person name="Saw J.H."/>
            <person name="Mcphail K.L."/>
            <person name="Videau P."/>
        </authorList>
    </citation>
    <scope>NUCLEOTIDE SEQUENCE [LARGE SCALE GENOMIC DNA]</scope>
    <source>
        <strain evidence="5 6">11A07</strain>
    </source>
</reference>
<protein>
    <submittedName>
        <fullName evidence="5">TetR family transcriptional regulator</fullName>
    </submittedName>
</protein>
<evidence type="ECO:0000256" key="1">
    <source>
        <dbReference type="ARBA" id="ARBA00023125"/>
    </source>
</evidence>
<evidence type="ECO:0000256" key="3">
    <source>
        <dbReference type="SAM" id="Coils"/>
    </source>
</evidence>
<organism evidence="5 6">
    <name type="scientific">Streptomyces bohaiensis</name>
    <dbReference type="NCBI Taxonomy" id="1431344"/>
    <lineage>
        <taxon>Bacteria</taxon>
        <taxon>Bacillati</taxon>
        <taxon>Actinomycetota</taxon>
        <taxon>Actinomycetes</taxon>
        <taxon>Kitasatosporales</taxon>
        <taxon>Streptomycetaceae</taxon>
        <taxon>Streptomyces</taxon>
    </lineage>
</organism>
<evidence type="ECO:0000313" key="6">
    <source>
        <dbReference type="Proteomes" id="UP000727056"/>
    </source>
</evidence>
<name>A0ABX1C4D4_9ACTN</name>
<dbReference type="EMBL" id="JAAVJC010000015">
    <property type="protein sequence ID" value="NJQ14084.1"/>
    <property type="molecule type" value="Genomic_DNA"/>
</dbReference>
<dbReference type="RefSeq" id="WP_168086919.1">
    <property type="nucleotide sequence ID" value="NZ_BHZH01000014.1"/>
</dbReference>
<dbReference type="Proteomes" id="UP000727056">
    <property type="component" value="Unassembled WGS sequence"/>
</dbReference>
<dbReference type="PROSITE" id="PS50977">
    <property type="entry name" value="HTH_TETR_2"/>
    <property type="match status" value="1"/>
</dbReference>
<dbReference type="PRINTS" id="PR00455">
    <property type="entry name" value="HTHTETR"/>
</dbReference>
<accession>A0ABX1C4D4</accession>
<evidence type="ECO:0000313" key="5">
    <source>
        <dbReference type="EMBL" id="NJQ14084.1"/>
    </source>
</evidence>
<dbReference type="SUPFAM" id="SSF46689">
    <property type="entry name" value="Homeodomain-like"/>
    <property type="match status" value="1"/>
</dbReference>
<comment type="caution">
    <text evidence="5">The sequence shown here is derived from an EMBL/GenBank/DDBJ whole genome shotgun (WGS) entry which is preliminary data.</text>
</comment>
<feature type="domain" description="HTH tetR-type" evidence="4">
    <location>
        <begin position="1"/>
        <end position="55"/>
    </location>
</feature>
<dbReference type="InterPro" id="IPR001647">
    <property type="entry name" value="HTH_TetR"/>
</dbReference>
<keyword evidence="1 2" id="KW-0238">DNA-binding</keyword>
<gene>
    <name evidence="5" type="ORF">HCN52_03800</name>
</gene>
<evidence type="ECO:0000256" key="2">
    <source>
        <dbReference type="PROSITE-ProRule" id="PRU00335"/>
    </source>
</evidence>
<dbReference type="Pfam" id="PF17940">
    <property type="entry name" value="TetR_C_31"/>
    <property type="match status" value="1"/>
</dbReference>
<dbReference type="InterPro" id="IPR041583">
    <property type="entry name" value="TetR_C_31"/>
</dbReference>
<dbReference type="Gene3D" id="1.10.357.10">
    <property type="entry name" value="Tetracycline Repressor, domain 2"/>
    <property type="match status" value="1"/>
</dbReference>
<dbReference type="InterPro" id="IPR036271">
    <property type="entry name" value="Tet_transcr_reg_TetR-rel_C_sf"/>
</dbReference>
<feature type="DNA-binding region" description="H-T-H motif" evidence="2">
    <location>
        <begin position="18"/>
        <end position="37"/>
    </location>
</feature>
<dbReference type="Pfam" id="PF00440">
    <property type="entry name" value="TetR_N"/>
    <property type="match status" value="1"/>
</dbReference>
<keyword evidence="3" id="KW-0175">Coiled coil</keyword>
<dbReference type="InterPro" id="IPR009057">
    <property type="entry name" value="Homeodomain-like_sf"/>
</dbReference>
<keyword evidence="6" id="KW-1185">Reference proteome</keyword>
<evidence type="ECO:0000259" key="4">
    <source>
        <dbReference type="PROSITE" id="PS50977"/>
    </source>
</evidence>
<proteinExistence type="predicted"/>
<dbReference type="SUPFAM" id="SSF48498">
    <property type="entry name" value="Tetracyclin repressor-like, C-terminal domain"/>
    <property type="match status" value="1"/>
</dbReference>